<name>A0A6M3KX69_9ZZZZ</name>
<dbReference type="AlphaFoldDB" id="A0A6M3KX69"/>
<evidence type="ECO:0000313" key="2">
    <source>
        <dbReference type="EMBL" id="QJA86756.1"/>
    </source>
</evidence>
<dbReference type="EMBL" id="MT141810">
    <property type="protein sequence ID" value="QJA70662.1"/>
    <property type="molecule type" value="Genomic_DNA"/>
</dbReference>
<proteinExistence type="predicted"/>
<evidence type="ECO:0000313" key="1">
    <source>
        <dbReference type="EMBL" id="QJA70662.1"/>
    </source>
</evidence>
<gene>
    <name evidence="1" type="ORF">MM415A03616_0013</name>
    <name evidence="2" type="ORF">MM415B03123_0014</name>
</gene>
<organism evidence="2">
    <name type="scientific">viral metagenome</name>
    <dbReference type="NCBI Taxonomy" id="1070528"/>
    <lineage>
        <taxon>unclassified sequences</taxon>
        <taxon>metagenomes</taxon>
        <taxon>organismal metagenomes</taxon>
    </lineage>
</organism>
<sequence length="87" mass="9991">MQTETIPLYHLNKVIKLPVDNEVEEKIAKINWAQHLEGTRYLIGITFIDAYPYDEGSSIWEVEATKEGLKPIVCSLYDNKGAQHEED</sequence>
<dbReference type="EMBL" id="MT142657">
    <property type="protein sequence ID" value="QJA86756.1"/>
    <property type="molecule type" value="Genomic_DNA"/>
</dbReference>
<accession>A0A6M3KX69</accession>
<protein>
    <submittedName>
        <fullName evidence="2">Uncharacterized protein</fullName>
    </submittedName>
</protein>
<reference evidence="2" key="1">
    <citation type="submission" date="2020-03" db="EMBL/GenBank/DDBJ databases">
        <title>The deep terrestrial virosphere.</title>
        <authorList>
            <person name="Holmfeldt K."/>
            <person name="Nilsson E."/>
            <person name="Simone D."/>
            <person name="Lopez-Fernandez M."/>
            <person name="Wu X."/>
            <person name="de Brujin I."/>
            <person name="Lundin D."/>
            <person name="Andersson A."/>
            <person name="Bertilsson S."/>
            <person name="Dopson M."/>
        </authorList>
    </citation>
    <scope>NUCLEOTIDE SEQUENCE</scope>
    <source>
        <strain evidence="1">MM415A03616</strain>
        <strain evidence="2">MM415B03123</strain>
    </source>
</reference>